<name>A0A0D9VWH5_9ORYZ</name>
<keyword evidence="6" id="KW-1185">Reference proteome</keyword>
<dbReference type="STRING" id="77586.A0A0D9VWH5"/>
<keyword evidence="2" id="KW-0694">RNA-binding</keyword>
<dbReference type="AlphaFoldDB" id="A0A0D9VWH5"/>
<evidence type="ECO:0000256" key="2">
    <source>
        <dbReference type="ARBA" id="ARBA00022884"/>
    </source>
</evidence>
<evidence type="ECO:0000259" key="4">
    <source>
        <dbReference type="Pfam" id="PF11835"/>
    </source>
</evidence>
<dbReference type="InterPro" id="IPR021790">
    <property type="entry name" value="PTBP1-like_RRM2"/>
</dbReference>
<feature type="region of interest" description="Disordered" evidence="3">
    <location>
        <begin position="160"/>
        <end position="193"/>
    </location>
</feature>
<reference evidence="5 6" key="1">
    <citation type="submission" date="2012-08" db="EMBL/GenBank/DDBJ databases">
        <title>Oryza genome evolution.</title>
        <authorList>
            <person name="Wing R.A."/>
        </authorList>
    </citation>
    <scope>NUCLEOTIDE SEQUENCE</scope>
</reference>
<dbReference type="Pfam" id="PF11835">
    <property type="entry name" value="RRM_8"/>
    <property type="match status" value="1"/>
</dbReference>
<sequence>MASNAKRVIHITVSHEFYPVTEEVLQVFDAYGAEKIYVHQMGSVLESSVQFQSRSSAEDARRSFRGRNIYDGCCDMDIQLNSSSLDVTSGKTAPVAPEAMLQKMLVKEEERRIEQKATVEEMARTSSPAAAPLPHPVPSEVIFLVEQAVASPTQLLPAKAIAQHHHPSHLRPRQLNAFKQHRPAEKDEEAARF</sequence>
<feature type="compositionally biased region" description="Basic residues" evidence="3">
    <location>
        <begin position="162"/>
        <end position="172"/>
    </location>
</feature>
<reference evidence="5" key="3">
    <citation type="submission" date="2015-04" db="UniProtKB">
        <authorList>
            <consortium name="EnsemblPlants"/>
        </authorList>
    </citation>
    <scope>IDENTIFICATION</scope>
</reference>
<dbReference type="EnsemblPlants" id="LPERR03G21870.1">
    <property type="protein sequence ID" value="LPERR03G21870.1"/>
    <property type="gene ID" value="LPERR03G21870"/>
</dbReference>
<keyword evidence="1" id="KW-0677">Repeat</keyword>
<dbReference type="Gramene" id="LPERR03G21870.1">
    <property type="protein sequence ID" value="LPERR03G21870.1"/>
    <property type="gene ID" value="LPERR03G21870"/>
</dbReference>
<dbReference type="HOGENOM" id="CLU_1410689_0_0_1"/>
<dbReference type="CDD" id="cd12422">
    <property type="entry name" value="RRM2_PTBP1_hnRNPL_like"/>
    <property type="match status" value="1"/>
</dbReference>
<evidence type="ECO:0000313" key="5">
    <source>
        <dbReference type="EnsemblPlants" id="LPERR03G21870.1"/>
    </source>
</evidence>
<dbReference type="Proteomes" id="UP000032180">
    <property type="component" value="Chromosome 3"/>
</dbReference>
<accession>A0A0D9VWH5</accession>
<feature type="compositionally biased region" description="Basic and acidic residues" evidence="3">
    <location>
        <begin position="182"/>
        <end position="193"/>
    </location>
</feature>
<reference evidence="6" key="2">
    <citation type="submission" date="2013-12" db="EMBL/GenBank/DDBJ databases">
        <authorList>
            <person name="Yu Y."/>
            <person name="Lee S."/>
            <person name="de Baynast K."/>
            <person name="Wissotski M."/>
            <person name="Liu L."/>
            <person name="Talag J."/>
            <person name="Goicoechea J."/>
            <person name="Angelova A."/>
            <person name="Jetty R."/>
            <person name="Kudrna D."/>
            <person name="Golser W."/>
            <person name="Rivera L."/>
            <person name="Zhang J."/>
            <person name="Wing R."/>
        </authorList>
    </citation>
    <scope>NUCLEOTIDE SEQUENCE</scope>
</reference>
<feature type="domain" description="PTBP1-like RNA recognition motif 2" evidence="4">
    <location>
        <begin position="3"/>
        <end position="80"/>
    </location>
</feature>
<dbReference type="Gene3D" id="3.30.70.330">
    <property type="match status" value="1"/>
</dbReference>
<organism evidence="5 6">
    <name type="scientific">Leersia perrieri</name>
    <dbReference type="NCBI Taxonomy" id="77586"/>
    <lineage>
        <taxon>Eukaryota</taxon>
        <taxon>Viridiplantae</taxon>
        <taxon>Streptophyta</taxon>
        <taxon>Embryophyta</taxon>
        <taxon>Tracheophyta</taxon>
        <taxon>Spermatophyta</taxon>
        <taxon>Magnoliopsida</taxon>
        <taxon>Liliopsida</taxon>
        <taxon>Poales</taxon>
        <taxon>Poaceae</taxon>
        <taxon>BOP clade</taxon>
        <taxon>Oryzoideae</taxon>
        <taxon>Oryzeae</taxon>
        <taxon>Oryzinae</taxon>
        <taxon>Leersia</taxon>
    </lineage>
</organism>
<dbReference type="eggNOG" id="KOG1190">
    <property type="taxonomic scope" value="Eukaryota"/>
</dbReference>
<dbReference type="PANTHER" id="PTHR15592">
    <property type="entry name" value="MATRIN 3/NUCLEAR PROTEIN 220-RELATED"/>
    <property type="match status" value="1"/>
</dbReference>
<evidence type="ECO:0000313" key="6">
    <source>
        <dbReference type="Proteomes" id="UP000032180"/>
    </source>
</evidence>
<protein>
    <recommendedName>
        <fullName evidence="4">PTBP1-like RNA recognition motif 2 domain-containing protein</fullName>
    </recommendedName>
</protein>
<evidence type="ECO:0000256" key="3">
    <source>
        <dbReference type="SAM" id="MobiDB-lite"/>
    </source>
</evidence>
<dbReference type="GO" id="GO:0003723">
    <property type="term" value="F:RNA binding"/>
    <property type="evidence" value="ECO:0007669"/>
    <property type="project" value="UniProtKB-KW"/>
</dbReference>
<dbReference type="InterPro" id="IPR012677">
    <property type="entry name" value="Nucleotide-bd_a/b_plait_sf"/>
</dbReference>
<proteinExistence type="predicted"/>
<evidence type="ECO:0000256" key="1">
    <source>
        <dbReference type="ARBA" id="ARBA00022737"/>
    </source>
</evidence>